<keyword evidence="2" id="KW-1185">Reference proteome</keyword>
<protein>
    <submittedName>
        <fullName evidence="1">Uncharacterized protein</fullName>
    </submittedName>
</protein>
<comment type="caution">
    <text evidence="1">The sequence shown here is derived from an EMBL/GenBank/DDBJ whole genome shotgun (WGS) entry which is preliminary data.</text>
</comment>
<accession>A0ABQ1FY36</accession>
<reference evidence="2" key="1">
    <citation type="journal article" date="2019" name="Int. J. Syst. Evol. Microbiol.">
        <title>The Global Catalogue of Microorganisms (GCM) 10K type strain sequencing project: providing services to taxonomists for standard genome sequencing and annotation.</title>
        <authorList>
            <consortium name="The Broad Institute Genomics Platform"/>
            <consortium name="The Broad Institute Genome Sequencing Center for Infectious Disease"/>
            <person name="Wu L."/>
            <person name="Ma J."/>
        </authorList>
    </citation>
    <scope>NUCLEOTIDE SEQUENCE [LARGE SCALE GENOMIC DNA]</scope>
    <source>
        <strain evidence="2">CGMCC 1.10106</strain>
    </source>
</reference>
<sequence>MIDLSAPQSRLTARMVLIDWEKSTAPTDGCSSAEHLYVAEIEHCLSVGWIIRDDWETAVLAASMTGWAEEDALRLSGVIRIPTGSIRSVRVLAVAG</sequence>
<evidence type="ECO:0000313" key="1">
    <source>
        <dbReference type="EMBL" id="GGA33717.1"/>
    </source>
</evidence>
<proteinExistence type="predicted"/>
<dbReference type="Proteomes" id="UP000618591">
    <property type="component" value="Unassembled WGS sequence"/>
</dbReference>
<dbReference type="RefSeq" id="WP_188444722.1">
    <property type="nucleotide sequence ID" value="NZ_BMDW01000001.1"/>
</dbReference>
<gene>
    <name evidence="1" type="ORF">GCM10011395_00010</name>
</gene>
<dbReference type="EMBL" id="BMDW01000001">
    <property type="protein sequence ID" value="GGA33717.1"/>
    <property type="molecule type" value="Genomic_DNA"/>
</dbReference>
<organism evidence="1 2">
    <name type="scientific">Sphingomonas psychrolutea</name>
    <dbReference type="NCBI Taxonomy" id="1259676"/>
    <lineage>
        <taxon>Bacteria</taxon>
        <taxon>Pseudomonadati</taxon>
        <taxon>Pseudomonadota</taxon>
        <taxon>Alphaproteobacteria</taxon>
        <taxon>Sphingomonadales</taxon>
        <taxon>Sphingomonadaceae</taxon>
        <taxon>Sphingomonas</taxon>
    </lineage>
</organism>
<name>A0ABQ1FY36_9SPHN</name>
<evidence type="ECO:0000313" key="2">
    <source>
        <dbReference type="Proteomes" id="UP000618591"/>
    </source>
</evidence>